<dbReference type="Gene3D" id="1.20.1070.10">
    <property type="entry name" value="Rhodopsin 7-helix transmembrane proteins"/>
    <property type="match status" value="1"/>
</dbReference>
<evidence type="ECO:0000256" key="4">
    <source>
        <dbReference type="ARBA" id="ARBA00022989"/>
    </source>
</evidence>
<feature type="transmembrane region" description="Helical" evidence="11">
    <location>
        <begin position="170"/>
        <end position="190"/>
    </location>
</feature>
<accession>A0A8U1BTD0</accession>
<dbReference type="PROSITE" id="PS50262">
    <property type="entry name" value="G_PROTEIN_RECEP_F1_2"/>
    <property type="match status" value="1"/>
</dbReference>
<evidence type="ECO:0000256" key="7">
    <source>
        <dbReference type="ARBA" id="ARBA00023170"/>
    </source>
</evidence>
<organism evidence="13 14">
    <name type="scientific">Salvelinus namaycush</name>
    <name type="common">Lake trout</name>
    <name type="synonym">Salmo namaycush</name>
    <dbReference type="NCBI Taxonomy" id="8040"/>
    <lineage>
        <taxon>Eukaryota</taxon>
        <taxon>Metazoa</taxon>
        <taxon>Chordata</taxon>
        <taxon>Craniata</taxon>
        <taxon>Vertebrata</taxon>
        <taxon>Euteleostomi</taxon>
        <taxon>Actinopterygii</taxon>
        <taxon>Neopterygii</taxon>
        <taxon>Teleostei</taxon>
        <taxon>Protacanthopterygii</taxon>
        <taxon>Salmoniformes</taxon>
        <taxon>Salmonidae</taxon>
        <taxon>Salmoninae</taxon>
        <taxon>Salvelinus</taxon>
    </lineage>
</organism>
<evidence type="ECO:0000313" key="14">
    <source>
        <dbReference type="RefSeq" id="XP_038863331.1"/>
    </source>
</evidence>
<dbReference type="InterPro" id="IPR000276">
    <property type="entry name" value="GPCR_Rhodpsn"/>
</dbReference>
<feature type="transmembrane region" description="Helical" evidence="11">
    <location>
        <begin position="53"/>
        <end position="73"/>
    </location>
</feature>
<keyword evidence="3 10" id="KW-0812">Transmembrane</keyword>
<evidence type="ECO:0000256" key="3">
    <source>
        <dbReference type="ARBA" id="ARBA00022692"/>
    </source>
</evidence>
<dbReference type="FunFam" id="1.20.1070.10:FF:000077">
    <property type="entry name" value="Melanocortin receptor 4"/>
    <property type="match status" value="1"/>
</dbReference>
<evidence type="ECO:0000259" key="12">
    <source>
        <dbReference type="PROSITE" id="PS50262"/>
    </source>
</evidence>
<dbReference type="Pfam" id="PF00001">
    <property type="entry name" value="7tm_1"/>
    <property type="match status" value="1"/>
</dbReference>
<dbReference type="GO" id="GO:0004977">
    <property type="term" value="F:melanocortin receptor activity"/>
    <property type="evidence" value="ECO:0007669"/>
    <property type="project" value="InterPro"/>
</dbReference>
<evidence type="ECO:0000256" key="9">
    <source>
        <dbReference type="ARBA" id="ARBA00023224"/>
    </source>
</evidence>
<keyword evidence="9 10" id="KW-0807">Transducer</keyword>
<dbReference type="AlphaFoldDB" id="A0A8U1BTD0"/>
<dbReference type="PRINTS" id="PR00534">
    <property type="entry name" value="MCRFAMILY"/>
</dbReference>
<evidence type="ECO:0000256" key="5">
    <source>
        <dbReference type="ARBA" id="ARBA00023040"/>
    </source>
</evidence>
<dbReference type="CDD" id="cd15352">
    <property type="entry name" value="7tmA_MC3R"/>
    <property type="match status" value="1"/>
</dbReference>
<dbReference type="KEGG" id="snh:120058650"/>
<proteinExistence type="inferred from homology"/>
<dbReference type="InterPro" id="IPR001671">
    <property type="entry name" value="Melcrt_ACTH_rcpt"/>
</dbReference>
<feature type="transmembrane region" description="Helical" evidence="11">
    <location>
        <begin position="288"/>
        <end position="308"/>
    </location>
</feature>
<dbReference type="PANTHER" id="PTHR22750">
    <property type="entry name" value="G-PROTEIN COUPLED RECEPTOR"/>
    <property type="match status" value="1"/>
</dbReference>
<dbReference type="Proteomes" id="UP000808372">
    <property type="component" value="Chromosome 14"/>
</dbReference>
<keyword evidence="13" id="KW-1185">Reference proteome</keyword>
<keyword evidence="2" id="KW-1003">Cell membrane</keyword>
<evidence type="ECO:0000256" key="10">
    <source>
        <dbReference type="RuleBase" id="RU000688"/>
    </source>
</evidence>
<comment type="subcellular location">
    <subcellularLocation>
        <location evidence="1">Cell membrane</location>
        <topology evidence="1">Multi-pass membrane protein</topology>
    </subcellularLocation>
</comment>
<keyword evidence="5 10" id="KW-0297">G-protein coupled receptor</keyword>
<evidence type="ECO:0000313" key="13">
    <source>
        <dbReference type="Proteomes" id="UP000808372"/>
    </source>
</evidence>
<keyword evidence="7 10" id="KW-0675">Receptor</keyword>
<evidence type="ECO:0000256" key="6">
    <source>
        <dbReference type="ARBA" id="ARBA00023136"/>
    </source>
</evidence>
<feature type="transmembrane region" description="Helical" evidence="11">
    <location>
        <begin position="251"/>
        <end position="273"/>
    </location>
</feature>
<protein>
    <submittedName>
        <fullName evidence="14">Melanocortin receptor 3-like</fullName>
    </submittedName>
</protein>
<dbReference type="SUPFAM" id="SSF81321">
    <property type="entry name" value="Family A G protein-coupled receptor-like"/>
    <property type="match status" value="1"/>
</dbReference>
<evidence type="ECO:0000256" key="1">
    <source>
        <dbReference type="ARBA" id="ARBA00004651"/>
    </source>
</evidence>
<dbReference type="PRINTS" id="PR00237">
    <property type="entry name" value="GPCRRHODOPSN"/>
</dbReference>
<dbReference type="InterPro" id="IPR001908">
    <property type="entry name" value="MC3-5R"/>
</dbReference>
<sequence>MNNTYRHLLPLDLRLNETTRESLAGEDEQGNLTGTGTGIEPGLCEAVHIQAEVFLTLGIVSLLENILVILAVVKNKNLHSPMYVLLCSLAAADMLVSVSNSLETVVIAALNSRLIVADDHFIQLMDNFFDSIICISLVASICNLLAIAIDRYVTIFYALRYHSIVTMRRAVLAIGGIWLTCVFCGIVFIVYSESKAVVVCLIIMFFTMLVLMATLYVHMFLLARLHIKRIAVLPAEGVVPQRTCMKGAITITILLGVFVCCWAPFFLHLILLITCPKNQLCVCYMSHFTTYLVLIMCNSVIDPVIYAFRSLEMRKTFKEILCCHYCGVRMGVCSAPPLYSLFTHDCVVTHNSNTIITFADDTTVVGLIPDSDKTAFREEVGALAEWHNNLCRCLRKAQKIITDSGHPSHRLFTQL</sequence>
<keyword evidence="4 11" id="KW-1133">Transmembrane helix</keyword>
<name>A0A8U1BTD0_SALNM</name>
<keyword evidence="8" id="KW-0325">Glycoprotein</keyword>
<feature type="domain" description="G-protein coupled receptors family 1 profile" evidence="12">
    <location>
        <begin position="64"/>
        <end position="306"/>
    </location>
</feature>
<evidence type="ECO:0000256" key="11">
    <source>
        <dbReference type="SAM" id="Phobius"/>
    </source>
</evidence>
<feature type="transmembrane region" description="Helical" evidence="11">
    <location>
        <begin position="85"/>
        <end position="108"/>
    </location>
</feature>
<dbReference type="InterPro" id="IPR017452">
    <property type="entry name" value="GPCR_Rhodpsn_7TM"/>
</dbReference>
<evidence type="ECO:0000256" key="2">
    <source>
        <dbReference type="ARBA" id="ARBA00022475"/>
    </source>
</evidence>
<reference evidence="14" key="1">
    <citation type="submission" date="2025-08" db="UniProtKB">
        <authorList>
            <consortium name="RefSeq"/>
        </authorList>
    </citation>
    <scope>IDENTIFICATION</scope>
    <source>
        <tissue evidence="14">White muscle</tissue>
    </source>
</reference>
<dbReference type="RefSeq" id="XP_038863331.1">
    <property type="nucleotide sequence ID" value="XM_039007403.1"/>
</dbReference>
<dbReference type="SMART" id="SM01381">
    <property type="entry name" value="7TM_GPCR_Srsx"/>
    <property type="match status" value="1"/>
</dbReference>
<evidence type="ECO:0000256" key="8">
    <source>
        <dbReference type="ARBA" id="ARBA00023180"/>
    </source>
</evidence>
<dbReference type="GeneID" id="120058650"/>
<feature type="transmembrane region" description="Helical" evidence="11">
    <location>
        <begin position="196"/>
        <end position="221"/>
    </location>
</feature>
<dbReference type="PROSITE" id="PS00237">
    <property type="entry name" value="G_PROTEIN_RECEP_F1_1"/>
    <property type="match status" value="1"/>
</dbReference>
<feature type="transmembrane region" description="Helical" evidence="11">
    <location>
        <begin position="128"/>
        <end position="149"/>
    </location>
</feature>
<gene>
    <name evidence="14" type="primary">LOC120058650</name>
</gene>
<dbReference type="PRINTS" id="PR00535">
    <property type="entry name" value="MELNOCORTINR"/>
</dbReference>
<keyword evidence="6 11" id="KW-0472">Membrane</keyword>
<dbReference type="GO" id="GO:0005886">
    <property type="term" value="C:plasma membrane"/>
    <property type="evidence" value="ECO:0007669"/>
    <property type="project" value="UniProtKB-SubCell"/>
</dbReference>
<comment type="similarity">
    <text evidence="10">Belongs to the G-protein coupled receptor 1 family.</text>
</comment>